<proteinExistence type="predicted"/>
<name>A0ACC0UP88_9AGAM</name>
<dbReference type="Proteomes" id="UP001207468">
    <property type="component" value="Unassembled WGS sequence"/>
</dbReference>
<evidence type="ECO:0000313" key="2">
    <source>
        <dbReference type="Proteomes" id="UP001207468"/>
    </source>
</evidence>
<accession>A0ACC0UP88</accession>
<dbReference type="EMBL" id="JAGFNK010000002">
    <property type="protein sequence ID" value="KAI9513353.1"/>
    <property type="molecule type" value="Genomic_DNA"/>
</dbReference>
<reference evidence="1" key="1">
    <citation type="submission" date="2021-03" db="EMBL/GenBank/DDBJ databases">
        <title>Evolutionary priming and transition to the ectomycorrhizal habit in an iconic lineage of mushroom-forming fungi: is preadaptation a requirement?</title>
        <authorList>
            <consortium name="DOE Joint Genome Institute"/>
            <person name="Looney B.P."/>
            <person name="Miyauchi S."/>
            <person name="Morin E."/>
            <person name="Drula E."/>
            <person name="Courty P.E."/>
            <person name="Chicoki N."/>
            <person name="Fauchery L."/>
            <person name="Kohler A."/>
            <person name="Kuo A."/>
            <person name="LaButti K."/>
            <person name="Pangilinan J."/>
            <person name="Lipzen A."/>
            <person name="Riley R."/>
            <person name="Andreopoulos W."/>
            <person name="He G."/>
            <person name="Johnson J."/>
            <person name="Barry K.W."/>
            <person name="Grigoriev I.V."/>
            <person name="Nagy L."/>
            <person name="Hibbett D."/>
            <person name="Henrissat B."/>
            <person name="Matheny P.B."/>
            <person name="Labbe J."/>
            <person name="Martin A.F."/>
        </authorList>
    </citation>
    <scope>NUCLEOTIDE SEQUENCE</scope>
    <source>
        <strain evidence="1">BPL698</strain>
    </source>
</reference>
<sequence>MAKTHPRSPSPELKTAGQKRPKIGHDGESPATSSTAATATTVPAAPPAAVIPASAERADPQDPRDVVACFSPDLFEAGNVRRLAASYATNEPFKHALVERLFREDLLQRVKDECLGEAPLYREGDRHLQASLSYLTEQQLALLQNLARLRDALYSAEFRELLRAVTGCGPLSGAKQDMSVNAYRRGCHLLNHDDAIGTRRVSYILYMPLPHHRLWQRRWGGALELYPVREGADGTLEPEPVPTKSIPPAWNQFVFFEVQPGRSSHSVEEVVVGEGEDGWQRLSISGWFHAAQPGEEGYEDELAQSLPSSREQLTSTSTEFKSYSDSEAPPVPNSSLTENQISFLSEFLNPTYLLPRTIKALASRFLAESSLELYDFLSPPIAEKLDAGLREFDERDDLGKNRPSPIPPHTAGTGSGWRIKGPPHRWRYNVLEQPTPGGPSTAVSPRAAQSPLALIRSLQDELFPAPAFRAWLAAISSLLPLRYAVEARRFCPGIGYTLATSEEKEARLDVVLGLTPDVKQAQETNGKGKARESQPTGWQTGEWGGWECYMAPHDEEDDPAVYRSSSHRKSAQNGHERTANGNNSPSGSHGNGEIDMDDSDEEDDDATLLTVQPGFNRLLLVLRDEGVMRFVKYVSAAAEGSRWDICGEYEVGMVEVDESDD</sequence>
<evidence type="ECO:0000313" key="1">
    <source>
        <dbReference type="EMBL" id="KAI9513353.1"/>
    </source>
</evidence>
<protein>
    <submittedName>
        <fullName evidence="1">Oxoglutarate and iron-dependent oxygenase degradation C-term-domain-containing protein</fullName>
    </submittedName>
</protein>
<organism evidence="1 2">
    <name type="scientific">Russula earlei</name>
    <dbReference type="NCBI Taxonomy" id="71964"/>
    <lineage>
        <taxon>Eukaryota</taxon>
        <taxon>Fungi</taxon>
        <taxon>Dikarya</taxon>
        <taxon>Basidiomycota</taxon>
        <taxon>Agaricomycotina</taxon>
        <taxon>Agaricomycetes</taxon>
        <taxon>Russulales</taxon>
        <taxon>Russulaceae</taxon>
        <taxon>Russula</taxon>
    </lineage>
</organism>
<gene>
    <name evidence="1" type="ORF">F5148DRAFT_1319211</name>
</gene>
<comment type="caution">
    <text evidence="1">The sequence shown here is derived from an EMBL/GenBank/DDBJ whole genome shotgun (WGS) entry which is preliminary data.</text>
</comment>
<keyword evidence="2" id="KW-1185">Reference proteome</keyword>